<protein>
    <submittedName>
        <fullName evidence="2">Uncharacterized protein</fullName>
    </submittedName>
</protein>
<keyword evidence="1" id="KW-0812">Transmembrane</keyword>
<dbReference type="Proteomes" id="UP000663873">
    <property type="component" value="Unassembled WGS sequence"/>
</dbReference>
<dbReference type="EMBL" id="CAJOBO010000282">
    <property type="protein sequence ID" value="CAF4182361.1"/>
    <property type="molecule type" value="Genomic_DNA"/>
</dbReference>
<evidence type="ECO:0000256" key="1">
    <source>
        <dbReference type="SAM" id="Phobius"/>
    </source>
</evidence>
<dbReference type="EMBL" id="CAJNYT010002870">
    <property type="protein sequence ID" value="CAF3497923.1"/>
    <property type="molecule type" value="Genomic_DNA"/>
</dbReference>
<dbReference type="EMBL" id="CAJOBS010000599">
    <property type="protein sequence ID" value="CAF4609226.1"/>
    <property type="molecule type" value="Genomic_DNA"/>
</dbReference>
<evidence type="ECO:0000313" key="7">
    <source>
        <dbReference type="EMBL" id="CAF4182361.1"/>
    </source>
</evidence>
<evidence type="ECO:0000313" key="10">
    <source>
        <dbReference type="Proteomes" id="UP000663825"/>
    </source>
</evidence>
<organism evidence="2 10">
    <name type="scientific">Rotaria socialis</name>
    <dbReference type="NCBI Taxonomy" id="392032"/>
    <lineage>
        <taxon>Eukaryota</taxon>
        <taxon>Metazoa</taxon>
        <taxon>Spiralia</taxon>
        <taxon>Gnathifera</taxon>
        <taxon>Rotifera</taxon>
        <taxon>Eurotatoria</taxon>
        <taxon>Bdelloidea</taxon>
        <taxon>Philodinida</taxon>
        <taxon>Philodinidae</taxon>
        <taxon>Rotaria</taxon>
    </lineage>
</organism>
<dbReference type="Proteomes" id="UP000663848">
    <property type="component" value="Unassembled WGS sequence"/>
</dbReference>
<feature type="transmembrane region" description="Helical" evidence="1">
    <location>
        <begin position="110"/>
        <end position="134"/>
    </location>
</feature>
<proteinExistence type="predicted"/>
<keyword evidence="11" id="KW-1185">Reference proteome</keyword>
<dbReference type="EMBL" id="CAJNYV010001118">
    <property type="protein sequence ID" value="CAF3404974.1"/>
    <property type="molecule type" value="Genomic_DNA"/>
</dbReference>
<name>A0A817L7D9_9BILA</name>
<reference evidence="2" key="1">
    <citation type="submission" date="2021-02" db="EMBL/GenBank/DDBJ databases">
        <authorList>
            <person name="Nowell W R."/>
        </authorList>
    </citation>
    <scope>NUCLEOTIDE SEQUENCE</scope>
</reference>
<sequence length="141" mass="16175">MPISSGFSQALNPNYYIRKPGKTELLDEAIYYKRDIPFERPVEVIHRPVVKETVFMPDRKPPPLANTRDMYTVYPEPETTVYTTTSSNAPPSTSFSLVRALALNADCPCWAWIFIIFGFILLLALIGMCLYFILEREGYLE</sequence>
<evidence type="ECO:0000313" key="2">
    <source>
        <dbReference type="EMBL" id="CAF3014178.1"/>
    </source>
</evidence>
<evidence type="ECO:0000313" key="3">
    <source>
        <dbReference type="EMBL" id="CAF3388724.1"/>
    </source>
</evidence>
<dbReference type="EMBL" id="CAJNXB010000062">
    <property type="protein sequence ID" value="CAF3014178.1"/>
    <property type="molecule type" value="Genomic_DNA"/>
</dbReference>
<evidence type="ECO:0000313" key="4">
    <source>
        <dbReference type="EMBL" id="CAF3404974.1"/>
    </source>
</evidence>
<keyword evidence="1" id="KW-0472">Membrane</keyword>
<gene>
    <name evidence="5" type="ORF">GRG538_LOCUS17410</name>
    <name evidence="7" type="ORF">HFQ381_LOCUS6307</name>
    <name evidence="4" type="ORF">KIK155_LOCUS8478</name>
    <name evidence="3" type="ORF">LUA448_LOCUS16460</name>
    <name evidence="8" type="ORF">QYT958_LOCUS1835</name>
    <name evidence="2" type="ORF">TIS948_LOCUS2104</name>
    <name evidence="9" type="ORF">TOA249_LOCUS11159</name>
    <name evidence="6" type="ORF">UJA718_LOCUS1872</name>
</gene>
<dbReference type="Proteomes" id="UP000663838">
    <property type="component" value="Unassembled WGS sequence"/>
</dbReference>
<dbReference type="EMBL" id="CAJOBR010000112">
    <property type="protein sequence ID" value="CAF4466153.1"/>
    <property type="molecule type" value="Genomic_DNA"/>
</dbReference>
<accession>A0A817L7D9</accession>
<evidence type="ECO:0000313" key="5">
    <source>
        <dbReference type="EMBL" id="CAF3497923.1"/>
    </source>
</evidence>
<dbReference type="Proteomes" id="UP000663851">
    <property type="component" value="Unassembled WGS sequence"/>
</dbReference>
<evidence type="ECO:0000313" key="6">
    <source>
        <dbReference type="EMBL" id="CAF4125759.1"/>
    </source>
</evidence>
<dbReference type="OrthoDB" id="9988461at2759"/>
<dbReference type="Proteomes" id="UP000663865">
    <property type="component" value="Unassembled WGS sequence"/>
</dbReference>
<comment type="caution">
    <text evidence="2">The sequence shown here is derived from an EMBL/GenBank/DDBJ whole genome shotgun (WGS) entry which is preliminary data.</text>
</comment>
<dbReference type="EMBL" id="CAJNYD010002045">
    <property type="protein sequence ID" value="CAF3388724.1"/>
    <property type="molecule type" value="Genomic_DNA"/>
</dbReference>
<evidence type="ECO:0000313" key="11">
    <source>
        <dbReference type="Proteomes" id="UP000663873"/>
    </source>
</evidence>
<dbReference type="AlphaFoldDB" id="A0A817L7D9"/>
<dbReference type="EMBL" id="CAJOBP010000119">
    <property type="protein sequence ID" value="CAF4125759.1"/>
    <property type="molecule type" value="Genomic_DNA"/>
</dbReference>
<evidence type="ECO:0000313" key="8">
    <source>
        <dbReference type="EMBL" id="CAF4466153.1"/>
    </source>
</evidence>
<keyword evidence="1" id="KW-1133">Transmembrane helix</keyword>
<dbReference type="Proteomes" id="UP000663872">
    <property type="component" value="Unassembled WGS sequence"/>
</dbReference>
<dbReference type="Proteomes" id="UP000663833">
    <property type="component" value="Unassembled WGS sequence"/>
</dbReference>
<evidence type="ECO:0000313" key="9">
    <source>
        <dbReference type="EMBL" id="CAF4609226.1"/>
    </source>
</evidence>
<dbReference type="Proteomes" id="UP000663825">
    <property type="component" value="Unassembled WGS sequence"/>
</dbReference>